<evidence type="ECO:0000256" key="1">
    <source>
        <dbReference type="SAM" id="MobiDB-lite"/>
    </source>
</evidence>
<dbReference type="Proteomes" id="UP000242287">
    <property type="component" value="Unassembled WGS sequence"/>
</dbReference>
<organism evidence="2 3">
    <name type="scientific">Amanita thiersii Skay4041</name>
    <dbReference type="NCBI Taxonomy" id="703135"/>
    <lineage>
        <taxon>Eukaryota</taxon>
        <taxon>Fungi</taxon>
        <taxon>Dikarya</taxon>
        <taxon>Basidiomycota</taxon>
        <taxon>Agaricomycotina</taxon>
        <taxon>Agaricomycetes</taxon>
        <taxon>Agaricomycetidae</taxon>
        <taxon>Agaricales</taxon>
        <taxon>Pluteineae</taxon>
        <taxon>Amanitaceae</taxon>
        <taxon>Amanita</taxon>
    </lineage>
</organism>
<dbReference type="EMBL" id="KZ302015">
    <property type="protein sequence ID" value="PFH49969.1"/>
    <property type="molecule type" value="Genomic_DNA"/>
</dbReference>
<feature type="compositionally biased region" description="Polar residues" evidence="1">
    <location>
        <begin position="42"/>
        <end position="58"/>
    </location>
</feature>
<sequence length="147" mass="15893">MTSFEVVLRRATEVRVAQMSRPFTESKKQSVHQQNYIAECAANQTAHSPRKATATTAKGVSARQHPPPPDTTQINKEGHYWGIGSAKSATTSMDNMVSAIDPDPVLVVAYRCIDAPPRSCGLCNLPLCMPTHAAQGDEGQDKDAPFV</sequence>
<reference evidence="2 3" key="1">
    <citation type="submission" date="2014-02" db="EMBL/GenBank/DDBJ databases">
        <title>Transposable element dynamics among asymbiotic and ectomycorrhizal Amanita fungi.</title>
        <authorList>
            <consortium name="DOE Joint Genome Institute"/>
            <person name="Hess J."/>
            <person name="Skrede I."/>
            <person name="Wolfe B."/>
            <person name="LaButti K."/>
            <person name="Ohm R.A."/>
            <person name="Grigoriev I.V."/>
            <person name="Pringle A."/>
        </authorList>
    </citation>
    <scope>NUCLEOTIDE SEQUENCE [LARGE SCALE GENOMIC DNA]</scope>
    <source>
        <strain evidence="2 3">SKay4041</strain>
    </source>
</reference>
<feature type="region of interest" description="Disordered" evidence="1">
    <location>
        <begin position="42"/>
        <end position="78"/>
    </location>
</feature>
<evidence type="ECO:0000313" key="3">
    <source>
        <dbReference type="Proteomes" id="UP000242287"/>
    </source>
</evidence>
<proteinExistence type="predicted"/>
<protein>
    <submittedName>
        <fullName evidence="2">Uncharacterized protein</fullName>
    </submittedName>
</protein>
<gene>
    <name evidence="2" type="ORF">AMATHDRAFT_4441</name>
</gene>
<evidence type="ECO:0000313" key="2">
    <source>
        <dbReference type="EMBL" id="PFH49969.1"/>
    </source>
</evidence>
<name>A0A2A9NH80_9AGAR</name>
<keyword evidence="3" id="KW-1185">Reference proteome</keyword>
<dbReference type="AlphaFoldDB" id="A0A2A9NH80"/>
<accession>A0A2A9NH80</accession>